<keyword evidence="3" id="KW-1185">Reference proteome</keyword>
<dbReference type="AlphaFoldDB" id="A0A7J9BXS0"/>
<proteinExistence type="predicted"/>
<dbReference type="EMBL" id="JABEZY010000007">
    <property type="protein sequence ID" value="MBA0740983.1"/>
    <property type="molecule type" value="Genomic_DNA"/>
</dbReference>
<comment type="caution">
    <text evidence="2">The sequence shown here is derived from an EMBL/GenBank/DDBJ whole genome shotgun (WGS) entry which is preliminary data.</text>
</comment>
<reference evidence="2 3" key="1">
    <citation type="journal article" date="2019" name="Genome Biol. Evol.">
        <title>Insights into the evolution of the New World diploid cottons (Gossypium, subgenus Houzingenia) based on genome sequencing.</title>
        <authorList>
            <person name="Grover C.E."/>
            <person name="Arick M.A. 2nd"/>
            <person name="Thrash A."/>
            <person name="Conover J.L."/>
            <person name="Sanders W.S."/>
            <person name="Peterson D.G."/>
            <person name="Frelichowski J.E."/>
            <person name="Scheffler J.A."/>
            <person name="Scheffler B.E."/>
            <person name="Wendel J.F."/>
        </authorList>
    </citation>
    <scope>NUCLEOTIDE SEQUENCE [LARGE SCALE GENOMIC DNA]</scope>
    <source>
        <strain evidence="2">5</strain>
        <tissue evidence="2">Leaf</tissue>
    </source>
</reference>
<sequence>MGTLPNHRPARRPFLERRSHEDHSRPETNTCRPAHAFQGLRRRRRRKRTRRIGCQVQQRSCDGYKRGDNIGEVVGYPGEERL</sequence>
<feature type="non-terminal residue" evidence="2">
    <location>
        <position position="82"/>
    </location>
</feature>
<organism evidence="2 3">
    <name type="scientific">Gossypium gossypioides</name>
    <name type="common">Mexican cotton</name>
    <name type="synonym">Selera gossypioides</name>
    <dbReference type="NCBI Taxonomy" id="34282"/>
    <lineage>
        <taxon>Eukaryota</taxon>
        <taxon>Viridiplantae</taxon>
        <taxon>Streptophyta</taxon>
        <taxon>Embryophyta</taxon>
        <taxon>Tracheophyta</taxon>
        <taxon>Spermatophyta</taxon>
        <taxon>Magnoliopsida</taxon>
        <taxon>eudicotyledons</taxon>
        <taxon>Gunneridae</taxon>
        <taxon>Pentapetalae</taxon>
        <taxon>rosids</taxon>
        <taxon>malvids</taxon>
        <taxon>Malvales</taxon>
        <taxon>Malvaceae</taxon>
        <taxon>Malvoideae</taxon>
        <taxon>Gossypium</taxon>
    </lineage>
</organism>
<evidence type="ECO:0000313" key="3">
    <source>
        <dbReference type="Proteomes" id="UP000593579"/>
    </source>
</evidence>
<evidence type="ECO:0000256" key="1">
    <source>
        <dbReference type="SAM" id="MobiDB-lite"/>
    </source>
</evidence>
<dbReference type="Proteomes" id="UP000593579">
    <property type="component" value="Unassembled WGS sequence"/>
</dbReference>
<feature type="compositionally biased region" description="Basic and acidic residues" evidence="1">
    <location>
        <begin position="13"/>
        <end position="26"/>
    </location>
</feature>
<protein>
    <submittedName>
        <fullName evidence="2">Uncharacterized protein</fullName>
    </submittedName>
</protein>
<accession>A0A7J9BXS0</accession>
<evidence type="ECO:0000313" key="2">
    <source>
        <dbReference type="EMBL" id="MBA0740983.1"/>
    </source>
</evidence>
<feature type="region of interest" description="Disordered" evidence="1">
    <location>
        <begin position="1"/>
        <end position="34"/>
    </location>
</feature>
<name>A0A7J9BXS0_GOSGO</name>
<gene>
    <name evidence="2" type="ORF">Gogos_014162</name>
</gene>
<dbReference type="OrthoDB" id="985865at2759"/>